<dbReference type="GO" id="GO:0035248">
    <property type="term" value="F:alpha-1,4-N-acetylgalactosaminyltransferase activity"/>
    <property type="evidence" value="ECO:0007669"/>
    <property type="project" value="TreeGrafter"/>
</dbReference>
<proteinExistence type="inferred from homology"/>
<dbReference type="RefSeq" id="XP_034243570.1">
    <property type="nucleotide sequence ID" value="XM_034387679.1"/>
</dbReference>
<dbReference type="InterPro" id="IPR051981">
    <property type="entry name" value="Glycosyltransf_32"/>
</dbReference>
<feature type="domain" description="Alpha 1,4-glycosyltransferase" evidence="7">
    <location>
        <begin position="238"/>
        <end position="363"/>
    </location>
</feature>
<reference evidence="9" key="1">
    <citation type="submission" date="2025-08" db="UniProtKB">
        <authorList>
            <consortium name="RefSeq"/>
        </authorList>
    </citation>
    <scope>IDENTIFICATION</scope>
    <source>
        <tissue evidence="9">Total insect</tissue>
    </source>
</reference>
<keyword evidence="5" id="KW-0333">Golgi apparatus</keyword>
<dbReference type="Pfam" id="PF04572">
    <property type="entry name" value="Gb3_synth"/>
    <property type="match status" value="1"/>
</dbReference>
<sequence>MMNGKIFIMGHRSIWLFIILASVLTLITFCLSSLDSTLWYKIFQMNMGLQTGHAAPITCYDSTTNEIEDISDVPPEKEDNIFFHETSCSSAAGDGDFVFTPRQACAVESAAKANPNAEVNVLFLSPIRLKDSSKTKNLAVQALLTYPNIRFKHVNLEHYVKNTPLEEWYKSQALKKSLWPTSHASDVMRYLTLWKYSGTYLDLDVVVLKSLHKLKNCAGAESPRALGAGVINLDSSNIGRTMAASFLHELRNTFSGTSWGYNGPGVITRVLQRTCHVKKVQDMTSEHCGGFTVHPPSAFYPVSFEAWEDYFNANKSEITMKMHTDSYTAHLSNKFSVRKNVIVGSRQPYALIAAQHCPEVYATCTSVF</sequence>
<organism evidence="9">
    <name type="scientific">Thrips palmi</name>
    <name type="common">Melon thrips</name>
    <dbReference type="NCBI Taxonomy" id="161013"/>
    <lineage>
        <taxon>Eukaryota</taxon>
        <taxon>Metazoa</taxon>
        <taxon>Ecdysozoa</taxon>
        <taxon>Arthropoda</taxon>
        <taxon>Hexapoda</taxon>
        <taxon>Insecta</taxon>
        <taxon>Pterygota</taxon>
        <taxon>Neoptera</taxon>
        <taxon>Paraneoptera</taxon>
        <taxon>Thysanoptera</taxon>
        <taxon>Terebrantia</taxon>
        <taxon>Thripoidea</taxon>
        <taxon>Thripidae</taxon>
        <taxon>Thrips</taxon>
    </lineage>
</organism>
<dbReference type="InterPro" id="IPR007652">
    <property type="entry name" value="A1-4-GlycosylTfrase_dom"/>
</dbReference>
<comment type="subcellular location">
    <subcellularLocation>
        <location evidence="1">Golgi apparatus membrane</location>
        <topology evidence="1">Single-pass type II membrane protein</topology>
    </subcellularLocation>
</comment>
<dbReference type="Pfam" id="PF04488">
    <property type="entry name" value="Gly_transf_sug"/>
    <property type="match status" value="1"/>
</dbReference>
<evidence type="ECO:0000256" key="2">
    <source>
        <dbReference type="ARBA" id="ARBA00009003"/>
    </source>
</evidence>
<evidence type="ECO:0000313" key="9">
    <source>
        <dbReference type="RefSeq" id="XP_034243570.1"/>
    </source>
</evidence>
<dbReference type="GO" id="GO:0000139">
    <property type="term" value="C:Golgi membrane"/>
    <property type="evidence" value="ECO:0007669"/>
    <property type="project" value="UniProtKB-SubCell"/>
</dbReference>
<dbReference type="InterPro" id="IPR007577">
    <property type="entry name" value="GlycoTrfase_DXD_sugar-bd_CS"/>
</dbReference>
<evidence type="ECO:0000256" key="4">
    <source>
        <dbReference type="ARBA" id="ARBA00022679"/>
    </source>
</evidence>
<keyword evidence="4" id="KW-0808">Transferase</keyword>
<dbReference type="SUPFAM" id="SSF53448">
    <property type="entry name" value="Nucleotide-diphospho-sugar transferases"/>
    <property type="match status" value="1"/>
</dbReference>
<evidence type="ECO:0000256" key="6">
    <source>
        <dbReference type="ARBA" id="ARBA00023136"/>
    </source>
</evidence>
<dbReference type="PANTHER" id="PTHR12042:SF21">
    <property type="entry name" value="ALPHA1,4-GALACTOSYLTRANSFERASE 1-RELATED"/>
    <property type="match status" value="1"/>
</dbReference>
<dbReference type="OrthoDB" id="9943677at2759"/>
<dbReference type="Gene3D" id="3.90.550.20">
    <property type="match status" value="1"/>
</dbReference>
<keyword evidence="8" id="KW-1185">Reference proteome</keyword>
<evidence type="ECO:0000256" key="5">
    <source>
        <dbReference type="ARBA" id="ARBA00023034"/>
    </source>
</evidence>
<name>A0A6P8Z0U1_THRPL</name>
<gene>
    <name evidence="9" type="primary">LOC117646619</name>
</gene>
<evidence type="ECO:0000313" key="8">
    <source>
        <dbReference type="Proteomes" id="UP000515158"/>
    </source>
</evidence>
<protein>
    <submittedName>
        <fullName evidence="9">Lactosylceramide 4-alpha-galactosyltransferase-like isoform X2</fullName>
    </submittedName>
</protein>
<evidence type="ECO:0000256" key="3">
    <source>
        <dbReference type="ARBA" id="ARBA00022676"/>
    </source>
</evidence>
<dbReference type="InterPro" id="IPR029044">
    <property type="entry name" value="Nucleotide-diphossugar_trans"/>
</dbReference>
<keyword evidence="6" id="KW-0472">Membrane</keyword>
<comment type="similarity">
    <text evidence="2">Belongs to the glycosyltransferase 32 family.</text>
</comment>
<evidence type="ECO:0000259" key="7">
    <source>
        <dbReference type="Pfam" id="PF04572"/>
    </source>
</evidence>
<dbReference type="GO" id="GO:0006688">
    <property type="term" value="P:glycosphingolipid biosynthetic process"/>
    <property type="evidence" value="ECO:0007669"/>
    <property type="project" value="TreeGrafter"/>
</dbReference>
<dbReference type="PANTHER" id="PTHR12042">
    <property type="entry name" value="LACTOSYLCERAMIDE 4-ALPHA-GALACTOSYLTRANSFERASE ALPHA- 1,4-GALACTOSYLTRANSFERASE"/>
    <property type="match status" value="1"/>
</dbReference>
<accession>A0A6P8Z0U1</accession>
<dbReference type="GeneID" id="117646619"/>
<dbReference type="AlphaFoldDB" id="A0A6P8Z0U1"/>
<dbReference type="Proteomes" id="UP000515158">
    <property type="component" value="Unplaced"/>
</dbReference>
<evidence type="ECO:0000256" key="1">
    <source>
        <dbReference type="ARBA" id="ARBA00004323"/>
    </source>
</evidence>
<keyword evidence="3" id="KW-0328">Glycosyltransferase</keyword>